<dbReference type="Pfam" id="PF00246">
    <property type="entry name" value="Peptidase_M14"/>
    <property type="match status" value="1"/>
</dbReference>
<keyword evidence="5" id="KW-0862">Zinc</keyword>
<keyword evidence="9" id="KW-0121">Carboxypeptidase</keyword>
<organism evidence="9 10">
    <name type="scientific">Zunongwangia mangrovi</name>
    <dbReference type="NCBI Taxonomy" id="1334022"/>
    <lineage>
        <taxon>Bacteria</taxon>
        <taxon>Pseudomonadati</taxon>
        <taxon>Bacteroidota</taxon>
        <taxon>Flavobacteriia</taxon>
        <taxon>Flavobacteriales</taxon>
        <taxon>Flavobacteriaceae</taxon>
        <taxon>Zunongwangia</taxon>
    </lineage>
</organism>
<feature type="domain" description="Peptidase M14" evidence="8">
    <location>
        <begin position="30"/>
        <end position="291"/>
    </location>
</feature>
<keyword evidence="6" id="KW-0482">Metalloprotease</keyword>
<dbReference type="InterPro" id="IPR000834">
    <property type="entry name" value="Peptidase_M14"/>
</dbReference>
<accession>A0A1I1G5S9</accession>
<keyword evidence="10" id="KW-1185">Reference proteome</keyword>
<dbReference type="AlphaFoldDB" id="A0A1I1G5S9"/>
<evidence type="ECO:0000256" key="3">
    <source>
        <dbReference type="ARBA" id="ARBA00022670"/>
    </source>
</evidence>
<dbReference type="PANTHER" id="PTHR11705:SF143">
    <property type="entry name" value="SLL0236 PROTEIN"/>
    <property type="match status" value="1"/>
</dbReference>
<evidence type="ECO:0000256" key="6">
    <source>
        <dbReference type="ARBA" id="ARBA00023049"/>
    </source>
</evidence>
<name>A0A1I1G5S9_9FLAO</name>
<evidence type="ECO:0000256" key="2">
    <source>
        <dbReference type="ARBA" id="ARBA00005988"/>
    </source>
</evidence>
<dbReference type="GO" id="GO:0006508">
    <property type="term" value="P:proteolysis"/>
    <property type="evidence" value="ECO:0007669"/>
    <property type="project" value="UniProtKB-KW"/>
</dbReference>
<dbReference type="SUPFAM" id="SSF53187">
    <property type="entry name" value="Zn-dependent exopeptidases"/>
    <property type="match status" value="1"/>
</dbReference>
<dbReference type="GO" id="GO:0005615">
    <property type="term" value="C:extracellular space"/>
    <property type="evidence" value="ECO:0007669"/>
    <property type="project" value="TreeGrafter"/>
</dbReference>
<reference evidence="10" key="1">
    <citation type="submission" date="2016-10" db="EMBL/GenBank/DDBJ databases">
        <authorList>
            <person name="Varghese N."/>
            <person name="Submissions S."/>
        </authorList>
    </citation>
    <scope>NUCLEOTIDE SEQUENCE [LARGE SCALE GENOMIC DNA]</scope>
    <source>
        <strain evidence="10">DSM 24499</strain>
    </source>
</reference>
<keyword evidence="4" id="KW-0378">Hydrolase</keyword>
<dbReference type="Gene3D" id="3.40.630.10">
    <property type="entry name" value="Zn peptidases"/>
    <property type="match status" value="1"/>
</dbReference>
<evidence type="ECO:0000259" key="8">
    <source>
        <dbReference type="PROSITE" id="PS52035"/>
    </source>
</evidence>
<dbReference type="STRING" id="1334022.SAMN04487907_102131"/>
<evidence type="ECO:0000256" key="5">
    <source>
        <dbReference type="ARBA" id="ARBA00022833"/>
    </source>
</evidence>
<evidence type="ECO:0000256" key="1">
    <source>
        <dbReference type="ARBA" id="ARBA00001947"/>
    </source>
</evidence>
<dbReference type="PROSITE" id="PS52035">
    <property type="entry name" value="PEPTIDASE_M14"/>
    <property type="match status" value="1"/>
</dbReference>
<gene>
    <name evidence="9" type="ORF">SAMN04487907_102131</name>
</gene>
<proteinExistence type="inferred from homology"/>
<dbReference type="SMART" id="SM00631">
    <property type="entry name" value="Zn_pept"/>
    <property type="match status" value="1"/>
</dbReference>
<evidence type="ECO:0000256" key="4">
    <source>
        <dbReference type="ARBA" id="ARBA00022801"/>
    </source>
</evidence>
<dbReference type="GO" id="GO:0004181">
    <property type="term" value="F:metallocarboxypeptidase activity"/>
    <property type="evidence" value="ECO:0007669"/>
    <property type="project" value="InterPro"/>
</dbReference>
<evidence type="ECO:0000313" key="10">
    <source>
        <dbReference type="Proteomes" id="UP000199438"/>
    </source>
</evidence>
<sequence>MFTIVKYRFFTFVNMKNYSASIKGIMDRYPEFKLDQIKDRYINQSHIQPILNEFEKDVELSKIGYSVNKEPIHLLKIGSGKIKVLAWSQMHGNESTTTRATLDVINALINFKTVETSDILKNISLYCIPMLNPDGSRKYTRLNYNNVDLNRDAQNLTQPESRILRKIFDDIKPDFCLNLHGQRTIFSAGATDKSAVMSFLTPAEDKDREVTVKRSESMKVIAKIAADLKDVLPGQIGRYDDGFNLNCTGDTFQSEGVPTILFEEGHFPNDYTRETTREFAAASIISSLRSIATGTYLDFSTKNYFDIPENDKKFNDILIKNVRIKDGIKDVSIQFSEKLIGNTVEFIPKIENIEDKIDKYGHREIDGNGKILELAGHKTPVANVVVDKIFLNKEILMVKCD</sequence>
<dbReference type="Proteomes" id="UP000199438">
    <property type="component" value="Unassembled WGS sequence"/>
</dbReference>
<dbReference type="GO" id="GO:0008270">
    <property type="term" value="F:zinc ion binding"/>
    <property type="evidence" value="ECO:0007669"/>
    <property type="project" value="InterPro"/>
</dbReference>
<evidence type="ECO:0000313" key="9">
    <source>
        <dbReference type="EMBL" id="SFC06871.1"/>
    </source>
</evidence>
<comment type="caution">
    <text evidence="7">Lacks conserved residue(s) required for the propagation of feature annotation.</text>
</comment>
<dbReference type="PANTHER" id="PTHR11705">
    <property type="entry name" value="PROTEASE FAMILY M14 CARBOXYPEPTIDASE A,B"/>
    <property type="match status" value="1"/>
</dbReference>
<evidence type="ECO:0000256" key="7">
    <source>
        <dbReference type="PROSITE-ProRule" id="PRU01379"/>
    </source>
</evidence>
<protein>
    <submittedName>
        <fullName evidence="9">Zinc carboxypeptidase</fullName>
    </submittedName>
</protein>
<dbReference type="EMBL" id="FOKV01000002">
    <property type="protein sequence ID" value="SFC06871.1"/>
    <property type="molecule type" value="Genomic_DNA"/>
</dbReference>
<comment type="cofactor">
    <cofactor evidence="1">
        <name>Zn(2+)</name>
        <dbReference type="ChEBI" id="CHEBI:29105"/>
    </cofactor>
</comment>
<comment type="similarity">
    <text evidence="2 7">Belongs to the peptidase M14 family.</text>
</comment>
<keyword evidence="3" id="KW-0645">Protease</keyword>